<evidence type="ECO:0008006" key="3">
    <source>
        <dbReference type="Google" id="ProtNLM"/>
    </source>
</evidence>
<comment type="caution">
    <text evidence="1">The sequence shown here is derived from an EMBL/GenBank/DDBJ whole genome shotgun (WGS) entry which is preliminary data.</text>
</comment>
<organism evidence="1 2">
    <name type="scientific">Rhizosaccharibacter radicis</name>
    <dbReference type="NCBI Taxonomy" id="2782605"/>
    <lineage>
        <taxon>Bacteria</taxon>
        <taxon>Pseudomonadati</taxon>
        <taxon>Pseudomonadota</taxon>
        <taxon>Alphaproteobacteria</taxon>
        <taxon>Acetobacterales</taxon>
        <taxon>Acetobacteraceae</taxon>
        <taxon>Rhizosaccharibacter</taxon>
    </lineage>
</organism>
<dbReference type="RefSeq" id="WP_422918360.1">
    <property type="nucleotide sequence ID" value="NZ_JAMZEJ010000001.1"/>
</dbReference>
<evidence type="ECO:0000313" key="1">
    <source>
        <dbReference type="EMBL" id="MCQ8239626.1"/>
    </source>
</evidence>
<dbReference type="Proteomes" id="UP001524547">
    <property type="component" value="Unassembled WGS sequence"/>
</dbReference>
<evidence type="ECO:0000313" key="2">
    <source>
        <dbReference type="Proteomes" id="UP001524547"/>
    </source>
</evidence>
<gene>
    <name evidence="1" type="ORF">NFI88_02065</name>
</gene>
<proteinExistence type="predicted"/>
<protein>
    <recommendedName>
        <fullName evidence="3">DUF883 domain-containing protein</fullName>
    </recommendedName>
</protein>
<keyword evidence="2" id="KW-1185">Reference proteome</keyword>
<name>A0ABT1VTF7_9PROT</name>
<reference evidence="1 2" key="1">
    <citation type="submission" date="2022-06" db="EMBL/GenBank/DDBJ databases">
        <title>Rhizosaccharibacter gen. nov. sp. nov. KSS12, endophytic bacteria isolated from sugarcane.</title>
        <authorList>
            <person name="Pitiwittayakul N."/>
        </authorList>
    </citation>
    <scope>NUCLEOTIDE SEQUENCE [LARGE SCALE GENOMIC DNA]</scope>
    <source>
        <strain evidence="1 2">KSS12</strain>
    </source>
</reference>
<accession>A0ABT1VTF7</accession>
<dbReference type="EMBL" id="JAMZEJ010000001">
    <property type="protein sequence ID" value="MCQ8239626.1"/>
    <property type="molecule type" value="Genomic_DNA"/>
</dbReference>
<sequence>MNTGHRTMDPAEQARFDAKFSVQNKRDEIGRAVNDLQTKMRNGNPQEVEAAGAKMNKLVEELDEMAGRSESNAIFRSGNKYTTKATIVSGTLAGAGIAGAATTGGIIAWNNKKQGDKA</sequence>